<evidence type="ECO:0000256" key="2">
    <source>
        <dbReference type="ARBA" id="ARBA00022475"/>
    </source>
</evidence>
<dbReference type="PANTHER" id="PTHR14969:SF62">
    <property type="entry name" value="DECAPRENYLPHOSPHORYL-5-PHOSPHORIBOSE PHOSPHATASE RV3807C-RELATED"/>
    <property type="match status" value="1"/>
</dbReference>
<dbReference type="GO" id="GO:0016787">
    <property type="term" value="F:hydrolase activity"/>
    <property type="evidence" value="ECO:0007669"/>
    <property type="project" value="UniProtKB-KW"/>
</dbReference>
<dbReference type="GO" id="GO:0005886">
    <property type="term" value="C:plasma membrane"/>
    <property type="evidence" value="ECO:0007669"/>
    <property type="project" value="UniProtKB-SubCell"/>
</dbReference>
<dbReference type="SMART" id="SM00014">
    <property type="entry name" value="acidPPc"/>
    <property type="match status" value="1"/>
</dbReference>
<evidence type="ECO:0000313" key="9">
    <source>
        <dbReference type="EMBL" id="NDP48281.1"/>
    </source>
</evidence>
<dbReference type="AlphaFoldDB" id="A0A7C9NT08"/>
<proteinExistence type="predicted"/>
<evidence type="ECO:0000256" key="5">
    <source>
        <dbReference type="ARBA" id="ARBA00022989"/>
    </source>
</evidence>
<feature type="transmembrane region" description="Helical" evidence="7">
    <location>
        <begin position="190"/>
        <end position="211"/>
    </location>
</feature>
<evidence type="ECO:0000259" key="8">
    <source>
        <dbReference type="SMART" id="SM00014"/>
    </source>
</evidence>
<dbReference type="SUPFAM" id="SSF48317">
    <property type="entry name" value="Acid phosphatase/Vanadium-dependent haloperoxidase"/>
    <property type="match status" value="1"/>
</dbReference>
<dbReference type="Pfam" id="PF01569">
    <property type="entry name" value="PAP2"/>
    <property type="match status" value="1"/>
</dbReference>
<keyword evidence="4" id="KW-0378">Hydrolase</keyword>
<feature type="transmembrane region" description="Helical" evidence="7">
    <location>
        <begin position="217"/>
        <end position="237"/>
    </location>
</feature>
<dbReference type="CDD" id="cd03392">
    <property type="entry name" value="PAP2_like_2"/>
    <property type="match status" value="1"/>
</dbReference>
<comment type="subcellular location">
    <subcellularLocation>
        <location evidence="1">Cell membrane</location>
        <topology evidence="1">Multi-pass membrane protein</topology>
    </subcellularLocation>
</comment>
<evidence type="ECO:0000256" key="4">
    <source>
        <dbReference type="ARBA" id="ARBA00022801"/>
    </source>
</evidence>
<evidence type="ECO:0000256" key="3">
    <source>
        <dbReference type="ARBA" id="ARBA00022692"/>
    </source>
</evidence>
<evidence type="ECO:0000256" key="1">
    <source>
        <dbReference type="ARBA" id="ARBA00004651"/>
    </source>
</evidence>
<feature type="transmembrane region" description="Helical" evidence="7">
    <location>
        <begin position="43"/>
        <end position="59"/>
    </location>
</feature>
<keyword evidence="6 7" id="KW-0472">Membrane</keyword>
<feature type="domain" description="Phosphatidic acid phosphatase type 2/haloperoxidase" evidence="8">
    <location>
        <begin position="122"/>
        <end position="232"/>
    </location>
</feature>
<dbReference type="Gene3D" id="1.20.144.10">
    <property type="entry name" value="Phosphatidic acid phosphatase type 2/haloperoxidase"/>
    <property type="match status" value="1"/>
</dbReference>
<comment type="caution">
    <text evidence="9">The sequence shown here is derived from an EMBL/GenBank/DDBJ whole genome shotgun (WGS) entry which is preliminary data.</text>
</comment>
<gene>
    <name evidence="9" type="ORF">GZ085_07790</name>
</gene>
<dbReference type="PANTHER" id="PTHR14969">
    <property type="entry name" value="SPHINGOSINE-1-PHOSPHATE PHOSPHOHYDROLASE"/>
    <property type="match status" value="1"/>
</dbReference>
<dbReference type="EMBL" id="JAAFGW010000099">
    <property type="protein sequence ID" value="NDP48281.1"/>
    <property type="molecule type" value="Genomic_DNA"/>
</dbReference>
<feature type="transmembrane region" description="Helical" evidence="7">
    <location>
        <begin position="155"/>
        <end position="178"/>
    </location>
</feature>
<accession>A0A7C9NT08</accession>
<feature type="transmembrane region" description="Helical" evidence="7">
    <location>
        <begin position="123"/>
        <end position="143"/>
    </location>
</feature>
<keyword evidence="3 7" id="KW-0812">Transmembrane</keyword>
<protein>
    <submittedName>
        <fullName evidence="9">Phosphatase PAP2 family protein</fullName>
    </submittedName>
</protein>
<reference evidence="9 10" key="1">
    <citation type="submission" date="2019-09" db="EMBL/GenBank/DDBJ databases">
        <title>H2 Metabolism Revealed by Metagenomic Analysis in Subglacial Sediment of East Antarctica.</title>
        <authorList>
            <person name="Yang Z."/>
            <person name="Zhang Y."/>
            <person name="Lv Y."/>
            <person name="Yan W."/>
            <person name="Xiao X."/>
            <person name="Sun B."/>
            <person name="Ma H."/>
        </authorList>
    </citation>
    <scope>NUCLEOTIDE SEQUENCE [LARGE SCALE GENOMIC DNA]</scope>
    <source>
        <strain evidence="9">Bin2_2</strain>
    </source>
</reference>
<keyword evidence="5 7" id="KW-1133">Transmembrane helix</keyword>
<dbReference type="Proteomes" id="UP000483432">
    <property type="component" value="Unassembled WGS sequence"/>
</dbReference>
<feature type="transmembrane region" description="Helical" evidence="7">
    <location>
        <begin position="97"/>
        <end position="116"/>
    </location>
</feature>
<feature type="transmembrane region" description="Helical" evidence="7">
    <location>
        <begin position="6"/>
        <end position="23"/>
    </location>
</feature>
<name>A0A7C9NT08_9PROT</name>
<sequence length="241" mass="26446">MIFELVEDIVKMVLIVASLYFILGETVRRMQPTWSEPLGKRRLITLSVLILAVSAIKLIEDVVGGESGPIDRTILLFIHGHVPRTLSGFFEAVTLTGSSWFLFPLATVATIALLWAKRRFEALLVAASVISAAMLIYLIKMVVGRARPILWDTEWYWGSSFPSGHTLAVAAFATAAALCISRIRPASRNLALSLAILWITLVAMSRLVLGVHWPTDVLVAACIGAFLPLAMSVVLELRHVK</sequence>
<dbReference type="InterPro" id="IPR000326">
    <property type="entry name" value="PAP2/HPO"/>
</dbReference>
<organism evidence="9 10">
    <name type="scientific">Sulfuriferula multivorans</name>
    <dbReference type="NCBI Taxonomy" id="1559896"/>
    <lineage>
        <taxon>Bacteria</taxon>
        <taxon>Pseudomonadati</taxon>
        <taxon>Pseudomonadota</taxon>
        <taxon>Betaproteobacteria</taxon>
        <taxon>Nitrosomonadales</taxon>
        <taxon>Sulfuricellaceae</taxon>
        <taxon>Sulfuriferula</taxon>
    </lineage>
</organism>
<keyword evidence="2" id="KW-1003">Cell membrane</keyword>
<evidence type="ECO:0000313" key="10">
    <source>
        <dbReference type="Proteomes" id="UP000483432"/>
    </source>
</evidence>
<dbReference type="InterPro" id="IPR036938">
    <property type="entry name" value="PAP2/HPO_sf"/>
</dbReference>
<evidence type="ECO:0000256" key="7">
    <source>
        <dbReference type="SAM" id="Phobius"/>
    </source>
</evidence>
<evidence type="ECO:0000256" key="6">
    <source>
        <dbReference type="ARBA" id="ARBA00023136"/>
    </source>
</evidence>